<evidence type="ECO:0000256" key="5">
    <source>
        <dbReference type="ARBA" id="ARBA00022927"/>
    </source>
</evidence>
<dbReference type="PANTHER" id="PTHR12952">
    <property type="entry name" value="SYS1"/>
    <property type="match status" value="1"/>
</dbReference>
<dbReference type="GO" id="GO:0005829">
    <property type="term" value="C:cytosol"/>
    <property type="evidence" value="ECO:0007669"/>
    <property type="project" value="GOC"/>
</dbReference>
<dbReference type="PANTHER" id="PTHR12952:SF0">
    <property type="entry name" value="PROTEIN SYS1 HOMOLOG"/>
    <property type="match status" value="1"/>
</dbReference>
<feature type="transmembrane region" description="Helical" evidence="10">
    <location>
        <begin position="89"/>
        <end position="108"/>
    </location>
</feature>
<gene>
    <name evidence="11" type="ORF">PPAR00522_LOCUS14269</name>
</gene>
<dbReference type="GO" id="GO:0005802">
    <property type="term" value="C:trans-Golgi network"/>
    <property type="evidence" value="ECO:0007669"/>
    <property type="project" value="TreeGrafter"/>
</dbReference>
<protein>
    <recommendedName>
        <fullName evidence="12">Protein SYS1 homolog</fullName>
    </recommendedName>
</protein>
<keyword evidence="7" id="KW-0333">Golgi apparatus</keyword>
<dbReference type="InterPro" id="IPR019185">
    <property type="entry name" value="Integral_membrane_SYS1-rel"/>
</dbReference>
<evidence type="ECO:0008006" key="12">
    <source>
        <dbReference type="Google" id="ProtNLM"/>
    </source>
</evidence>
<dbReference type="GO" id="GO:0034067">
    <property type="term" value="P:protein localization to Golgi apparatus"/>
    <property type="evidence" value="ECO:0007669"/>
    <property type="project" value="TreeGrafter"/>
</dbReference>
<dbReference type="GO" id="GO:0000139">
    <property type="term" value="C:Golgi membrane"/>
    <property type="evidence" value="ECO:0007669"/>
    <property type="project" value="UniProtKB-SubCell"/>
</dbReference>
<evidence type="ECO:0000256" key="6">
    <source>
        <dbReference type="ARBA" id="ARBA00022989"/>
    </source>
</evidence>
<name>A0A7S0V3X6_9CHLO</name>
<dbReference type="Pfam" id="PF09801">
    <property type="entry name" value="SYS1"/>
    <property type="match status" value="1"/>
</dbReference>
<dbReference type="AlphaFoldDB" id="A0A7S0V3X6"/>
<evidence type="ECO:0000256" key="9">
    <source>
        <dbReference type="SAM" id="MobiDB-lite"/>
    </source>
</evidence>
<keyword evidence="5" id="KW-0653">Protein transport</keyword>
<evidence type="ECO:0000256" key="4">
    <source>
        <dbReference type="ARBA" id="ARBA00022692"/>
    </source>
</evidence>
<feature type="transmembrane region" description="Helical" evidence="10">
    <location>
        <begin position="54"/>
        <end position="77"/>
    </location>
</feature>
<reference evidence="11" key="1">
    <citation type="submission" date="2021-01" db="EMBL/GenBank/DDBJ databases">
        <authorList>
            <person name="Corre E."/>
            <person name="Pelletier E."/>
            <person name="Niang G."/>
            <person name="Scheremetjew M."/>
            <person name="Finn R."/>
            <person name="Kale V."/>
            <person name="Holt S."/>
            <person name="Cochrane G."/>
            <person name="Meng A."/>
            <person name="Brown T."/>
            <person name="Cohen L."/>
        </authorList>
    </citation>
    <scope>NUCLEOTIDE SEQUENCE</scope>
    <source>
        <strain evidence="11">SAG 63-3</strain>
    </source>
</reference>
<feature type="compositionally biased region" description="Gly residues" evidence="9">
    <location>
        <begin position="158"/>
        <end position="167"/>
    </location>
</feature>
<dbReference type="GO" id="GO:0006895">
    <property type="term" value="P:Golgi to endosome transport"/>
    <property type="evidence" value="ECO:0007669"/>
    <property type="project" value="TreeGrafter"/>
</dbReference>
<evidence type="ECO:0000256" key="3">
    <source>
        <dbReference type="ARBA" id="ARBA00022448"/>
    </source>
</evidence>
<evidence type="ECO:0000256" key="1">
    <source>
        <dbReference type="ARBA" id="ARBA00004653"/>
    </source>
</evidence>
<keyword evidence="3" id="KW-0813">Transport</keyword>
<proteinExistence type="inferred from homology"/>
<evidence type="ECO:0000256" key="8">
    <source>
        <dbReference type="ARBA" id="ARBA00023136"/>
    </source>
</evidence>
<keyword evidence="6 10" id="KW-1133">Transmembrane helix</keyword>
<keyword evidence="4 10" id="KW-0812">Transmembrane</keyword>
<comment type="similarity">
    <text evidence="2">Belongs to the SYS1 family.</text>
</comment>
<dbReference type="GO" id="GO:0043001">
    <property type="term" value="P:Golgi to plasma membrane protein transport"/>
    <property type="evidence" value="ECO:0007669"/>
    <property type="project" value="TreeGrafter"/>
</dbReference>
<comment type="subcellular location">
    <subcellularLocation>
        <location evidence="1">Golgi apparatus membrane</location>
        <topology evidence="1">Multi-pass membrane protein</topology>
    </subcellularLocation>
</comment>
<keyword evidence="8 10" id="KW-0472">Membrane</keyword>
<accession>A0A7S0V3X6</accession>
<evidence type="ECO:0000313" key="11">
    <source>
        <dbReference type="EMBL" id="CAD8779411.1"/>
    </source>
</evidence>
<organism evidence="11">
    <name type="scientific">Polytomella parva</name>
    <dbReference type="NCBI Taxonomy" id="51329"/>
    <lineage>
        <taxon>Eukaryota</taxon>
        <taxon>Viridiplantae</taxon>
        <taxon>Chlorophyta</taxon>
        <taxon>core chlorophytes</taxon>
        <taxon>Chlorophyceae</taxon>
        <taxon>CS clade</taxon>
        <taxon>Chlamydomonadales</taxon>
        <taxon>Chlamydomonadaceae</taxon>
        <taxon>Polytomella</taxon>
    </lineage>
</organism>
<feature type="region of interest" description="Disordered" evidence="9">
    <location>
        <begin position="146"/>
        <end position="167"/>
    </location>
</feature>
<feature type="transmembrane region" description="Helical" evidence="10">
    <location>
        <begin position="12"/>
        <end position="34"/>
    </location>
</feature>
<evidence type="ECO:0000256" key="2">
    <source>
        <dbReference type="ARBA" id="ARBA00008160"/>
    </source>
</evidence>
<sequence length="219" mass="24068">MLYGVNVWDPILIISQIVALQAVFYLISGLLQLVSLGRYIPQLSISYIFDYRHLSFTSMLGWMEIIVNLATALLGAVFMARIVERAKKCLDFGMTCYFIHFICCWHYRGFPKSAAWWMTNIVGMTLMVLLGEWLCVRREMQDIPIAQRERRSTTPPRGGAGGGGGSGVNINNNINNNILSGGNNNGSITATGGITGSSPAARSSHDIQLTYLGGVLSRN</sequence>
<evidence type="ECO:0000256" key="10">
    <source>
        <dbReference type="SAM" id="Phobius"/>
    </source>
</evidence>
<dbReference type="EMBL" id="HBFM01021922">
    <property type="protein sequence ID" value="CAD8779411.1"/>
    <property type="molecule type" value="Transcribed_RNA"/>
</dbReference>
<feature type="transmembrane region" description="Helical" evidence="10">
    <location>
        <begin position="114"/>
        <end position="135"/>
    </location>
</feature>
<evidence type="ECO:0000256" key="7">
    <source>
        <dbReference type="ARBA" id="ARBA00023034"/>
    </source>
</evidence>